<keyword evidence="14" id="KW-1185">Reference proteome</keyword>
<reference evidence="13" key="3">
    <citation type="submission" date="2023-05" db="EMBL/GenBank/DDBJ databases">
        <authorList>
            <person name="Smith C.H."/>
        </authorList>
    </citation>
    <scope>NUCLEOTIDE SEQUENCE</scope>
    <source>
        <strain evidence="13">CHS0354</strain>
        <tissue evidence="13">Mantle</tissue>
    </source>
</reference>
<dbReference type="AlphaFoldDB" id="A0AAE0T6G5"/>
<gene>
    <name evidence="13" type="ORF">CHS0354_002027</name>
</gene>
<accession>A0AAE0T6G5</accession>
<evidence type="ECO:0000256" key="4">
    <source>
        <dbReference type="ARBA" id="ARBA00042703"/>
    </source>
</evidence>
<dbReference type="InterPro" id="IPR000073">
    <property type="entry name" value="AB_hydrolase_1"/>
</dbReference>
<comment type="similarity">
    <text evidence="1">Belongs to the AB hydrolase superfamily.</text>
</comment>
<keyword evidence="2" id="KW-0378">Hydrolase</keyword>
<evidence type="ECO:0000256" key="11">
    <source>
        <dbReference type="ARBA" id="ARBA00048919"/>
    </source>
</evidence>
<name>A0AAE0T6G5_9BIVA</name>
<dbReference type="Gene3D" id="3.40.50.1820">
    <property type="entry name" value="alpha/beta hydrolase"/>
    <property type="match status" value="1"/>
</dbReference>
<evidence type="ECO:0000259" key="12">
    <source>
        <dbReference type="Pfam" id="PF00561"/>
    </source>
</evidence>
<evidence type="ECO:0000256" key="5">
    <source>
        <dbReference type="ARBA" id="ARBA00043667"/>
    </source>
</evidence>
<reference evidence="13" key="1">
    <citation type="journal article" date="2021" name="Genome Biol. Evol.">
        <title>A High-Quality Reference Genome for a Parasitic Bivalve with Doubly Uniparental Inheritance (Bivalvia: Unionida).</title>
        <authorList>
            <person name="Smith C.H."/>
        </authorList>
    </citation>
    <scope>NUCLEOTIDE SEQUENCE</scope>
    <source>
        <strain evidence="13">CHS0354</strain>
    </source>
</reference>
<protein>
    <recommendedName>
        <fullName evidence="7">sn-1-specific diacylglycerol lipase ABHD11</fullName>
        <ecNumber evidence="3">3.1.1.116</ecNumber>
    </recommendedName>
    <alternativeName>
        <fullName evidence="4">Alpha/beta hydrolase domain-containing protein 11</fullName>
    </alternativeName>
</protein>
<dbReference type="EC" id="3.1.1.116" evidence="3"/>
<evidence type="ECO:0000256" key="8">
    <source>
        <dbReference type="ARBA" id="ARBA00048283"/>
    </source>
</evidence>
<comment type="catalytic activity">
    <reaction evidence="10">
        <text>1-octadecanoyl-2-(9Z-octadecenoyl)-sn-glycerol + H2O = 2-(9Z-octadecenoyl)-glycerol + octadecanoate + H(+)</text>
        <dbReference type="Rhea" id="RHEA:77103"/>
        <dbReference type="ChEBI" id="CHEBI:15377"/>
        <dbReference type="ChEBI" id="CHEBI:15378"/>
        <dbReference type="ChEBI" id="CHEBI:25629"/>
        <dbReference type="ChEBI" id="CHEBI:73990"/>
        <dbReference type="ChEBI" id="CHEBI:75468"/>
    </reaction>
</comment>
<comment type="catalytic activity">
    <reaction evidence="11">
        <text>1-octadecanoyl-2-(5Z,8Z,11Z,14Z-eicosatetraenoyl)-sn-glycerol + H2O = 2-(5Z,8Z,11Z,14Z-eicosatetraenoyl)-glycerol + octadecanoate + H(+)</text>
        <dbReference type="Rhea" id="RHEA:38507"/>
        <dbReference type="ChEBI" id="CHEBI:15377"/>
        <dbReference type="ChEBI" id="CHEBI:15378"/>
        <dbReference type="ChEBI" id="CHEBI:25629"/>
        <dbReference type="ChEBI" id="CHEBI:52392"/>
        <dbReference type="ChEBI" id="CHEBI:75728"/>
    </reaction>
</comment>
<sequence>MQDRILFHRITDNGVGRHVYLLHGLFGNHLNFSALSAELKEEADFISVDLRNHGQSFHDAEMTYEVMADDLQALFEHTGKPPYAVIGHSMGGKLLMNYLLRKKLYAGNFLPIILDIYPRVNKGTNLKQITSAMVSADFNTLLTRRDIEDFLNRNSLQPEVTPFLMTNITASEKEPGKFKWRINISALHENLPHITGFPEADTLYDGNLYLIYGERSSYTAPDNEEVTRRIFPQSVFYPVAGAGHWVLHDKKAAALNFRIYRIAKDAFFFTIIRSDGLKVIRLGITPRVIEERLMSNHVIISESIKVSVGMEYEYLNQVPGTFDYLSVPRVIAQFKNALKEIGASKVVASDLMKTTKAVNKSISSYEAVTILFYKNHNIKITHQDATLFNLEAELQQPFFEKNDDFNTLNGFLTVYNAAPENVHRLNTIQDRDLYRNELREELATGSVNPNTDKLHLKEANSGRGFDFVMHEIPVTFSYPVDNCIHLKVYEDIPFDTPLELYLTRDDKQIFTVPLGIHEKKLSNSRYVISCHPPYFETYLHQKMQVLEKFVRYGLIQQIS</sequence>
<organism evidence="13 14">
    <name type="scientific">Potamilus streckersoni</name>
    <dbReference type="NCBI Taxonomy" id="2493646"/>
    <lineage>
        <taxon>Eukaryota</taxon>
        <taxon>Metazoa</taxon>
        <taxon>Spiralia</taxon>
        <taxon>Lophotrochozoa</taxon>
        <taxon>Mollusca</taxon>
        <taxon>Bivalvia</taxon>
        <taxon>Autobranchia</taxon>
        <taxon>Heteroconchia</taxon>
        <taxon>Palaeoheterodonta</taxon>
        <taxon>Unionida</taxon>
        <taxon>Unionoidea</taxon>
        <taxon>Unionidae</taxon>
        <taxon>Ambleminae</taxon>
        <taxon>Lampsilini</taxon>
        <taxon>Potamilus</taxon>
    </lineage>
</organism>
<evidence type="ECO:0000256" key="9">
    <source>
        <dbReference type="ARBA" id="ARBA00048504"/>
    </source>
</evidence>
<comment type="caution">
    <text evidence="13">The sequence shown here is derived from an EMBL/GenBank/DDBJ whole genome shotgun (WGS) entry which is preliminary data.</text>
</comment>
<evidence type="ECO:0000313" key="14">
    <source>
        <dbReference type="Proteomes" id="UP001195483"/>
    </source>
</evidence>
<dbReference type="SUPFAM" id="SSF53474">
    <property type="entry name" value="alpha/beta-Hydrolases"/>
    <property type="match status" value="1"/>
</dbReference>
<evidence type="ECO:0000256" key="7">
    <source>
        <dbReference type="ARBA" id="ARBA00044064"/>
    </source>
</evidence>
<dbReference type="Proteomes" id="UP001195483">
    <property type="component" value="Unassembled WGS sequence"/>
</dbReference>
<comment type="catalytic activity">
    <reaction evidence="5">
        <text>a 1,2-diacyl-sn-glycerol + H2O = a 2-acylglycerol + a fatty acid + H(+)</text>
        <dbReference type="Rhea" id="RHEA:33275"/>
        <dbReference type="ChEBI" id="CHEBI:15377"/>
        <dbReference type="ChEBI" id="CHEBI:15378"/>
        <dbReference type="ChEBI" id="CHEBI:17389"/>
        <dbReference type="ChEBI" id="CHEBI:17815"/>
        <dbReference type="ChEBI" id="CHEBI:28868"/>
        <dbReference type="EC" id="3.1.1.116"/>
    </reaction>
</comment>
<proteinExistence type="inferred from homology"/>
<dbReference type="PANTHER" id="PTHR46118:SF4">
    <property type="entry name" value="PROTEIN ABHD11"/>
    <property type="match status" value="1"/>
</dbReference>
<dbReference type="GO" id="GO:0016787">
    <property type="term" value="F:hydrolase activity"/>
    <property type="evidence" value="ECO:0007669"/>
    <property type="project" value="UniProtKB-KW"/>
</dbReference>
<dbReference type="Pfam" id="PF00561">
    <property type="entry name" value="Abhydrolase_1"/>
    <property type="match status" value="1"/>
</dbReference>
<evidence type="ECO:0000256" key="10">
    <source>
        <dbReference type="ARBA" id="ARBA00048513"/>
    </source>
</evidence>
<reference evidence="13" key="2">
    <citation type="journal article" date="2021" name="Genome Biol. Evol.">
        <title>Developing a high-quality reference genome for a parasitic bivalve with doubly uniparental inheritance (Bivalvia: Unionida).</title>
        <authorList>
            <person name="Smith C.H."/>
        </authorList>
    </citation>
    <scope>NUCLEOTIDE SEQUENCE</scope>
    <source>
        <strain evidence="13">CHS0354</strain>
        <tissue evidence="13">Mantle</tissue>
    </source>
</reference>
<dbReference type="EMBL" id="JAEAOA010000186">
    <property type="protein sequence ID" value="KAK3604219.1"/>
    <property type="molecule type" value="Genomic_DNA"/>
</dbReference>
<feature type="domain" description="AB hydrolase-1" evidence="12">
    <location>
        <begin position="18"/>
        <end position="250"/>
    </location>
</feature>
<comment type="catalytic activity">
    <reaction evidence="8">
        <text>1-octadecanoyl-2-(4Z,7Z,10Z,13Z,16Z,19Z-docosahexaenoyl)-sn-glycerol + H2O = 2-(4Z,7Z,10Z,13Z,16Z,19Z-docosahexaenoyl)-glycerol + octadecanoate + H(+)</text>
        <dbReference type="Rhea" id="RHEA:77107"/>
        <dbReference type="ChEBI" id="CHEBI:15377"/>
        <dbReference type="ChEBI" id="CHEBI:15378"/>
        <dbReference type="ChEBI" id="CHEBI:25629"/>
        <dbReference type="ChEBI" id="CHEBI:77129"/>
        <dbReference type="ChEBI" id="CHEBI:186738"/>
    </reaction>
</comment>
<evidence type="ECO:0000256" key="3">
    <source>
        <dbReference type="ARBA" id="ARBA00026104"/>
    </source>
</evidence>
<comment type="catalytic activity">
    <reaction evidence="6">
        <text>a 1,3-diacyl-sn-glycerol + H2O = a 1-acyl-sn-glycerol + a fatty acid + H(+)</text>
        <dbReference type="Rhea" id="RHEA:38503"/>
        <dbReference type="ChEBI" id="CHEBI:15377"/>
        <dbReference type="ChEBI" id="CHEBI:15378"/>
        <dbReference type="ChEBI" id="CHEBI:28868"/>
        <dbReference type="ChEBI" id="CHEBI:64683"/>
        <dbReference type="ChEBI" id="CHEBI:77272"/>
    </reaction>
</comment>
<evidence type="ECO:0000256" key="2">
    <source>
        <dbReference type="ARBA" id="ARBA00022801"/>
    </source>
</evidence>
<dbReference type="InterPro" id="IPR029058">
    <property type="entry name" value="AB_hydrolase_fold"/>
</dbReference>
<evidence type="ECO:0000256" key="1">
    <source>
        <dbReference type="ARBA" id="ARBA00008645"/>
    </source>
</evidence>
<evidence type="ECO:0000256" key="6">
    <source>
        <dbReference type="ARBA" id="ARBA00043742"/>
    </source>
</evidence>
<evidence type="ECO:0000313" key="13">
    <source>
        <dbReference type="EMBL" id="KAK3604219.1"/>
    </source>
</evidence>
<comment type="catalytic activity">
    <reaction evidence="9">
        <text>1,2-didecanoylglycerol + H2O = decanoylglycerol + decanoate + H(+)</text>
        <dbReference type="Rhea" id="RHEA:48596"/>
        <dbReference type="ChEBI" id="CHEBI:11152"/>
        <dbReference type="ChEBI" id="CHEBI:15377"/>
        <dbReference type="ChEBI" id="CHEBI:15378"/>
        <dbReference type="ChEBI" id="CHEBI:27689"/>
        <dbReference type="ChEBI" id="CHEBI:90605"/>
    </reaction>
</comment>
<dbReference type="PANTHER" id="PTHR46118">
    <property type="entry name" value="PROTEIN ABHD11"/>
    <property type="match status" value="1"/>
</dbReference>